<sequence>MGQGIVERAHHTLKNWLLKTKQGQLYPPKSVCSRSPLASSYF</sequence>
<name>A0A0V1G8J8_TRIPS</name>
<proteinExistence type="predicted"/>
<keyword evidence="2" id="KW-1185">Reference proteome</keyword>
<protein>
    <submittedName>
        <fullName evidence="1">Uncharacterized protein</fullName>
    </submittedName>
</protein>
<accession>A0A0V1G8J8</accession>
<evidence type="ECO:0000313" key="1">
    <source>
        <dbReference type="EMBL" id="KRY94574.1"/>
    </source>
</evidence>
<gene>
    <name evidence="1" type="ORF">T4B_12953</name>
</gene>
<organism evidence="1 2">
    <name type="scientific">Trichinella pseudospiralis</name>
    <name type="common">Parasitic roundworm</name>
    <dbReference type="NCBI Taxonomy" id="6337"/>
    <lineage>
        <taxon>Eukaryota</taxon>
        <taxon>Metazoa</taxon>
        <taxon>Ecdysozoa</taxon>
        <taxon>Nematoda</taxon>
        <taxon>Enoplea</taxon>
        <taxon>Dorylaimia</taxon>
        <taxon>Trichinellida</taxon>
        <taxon>Trichinellidae</taxon>
        <taxon>Trichinella</taxon>
    </lineage>
</organism>
<dbReference type="EMBL" id="JYDS01005195">
    <property type="protein sequence ID" value="KRY94574.1"/>
    <property type="molecule type" value="Genomic_DNA"/>
</dbReference>
<comment type="caution">
    <text evidence="1">The sequence shown here is derived from an EMBL/GenBank/DDBJ whole genome shotgun (WGS) entry which is preliminary data.</text>
</comment>
<dbReference type="Proteomes" id="UP000054805">
    <property type="component" value="Unassembled WGS sequence"/>
</dbReference>
<reference evidence="1 2" key="1">
    <citation type="submission" date="2015-01" db="EMBL/GenBank/DDBJ databases">
        <title>Evolution of Trichinella species and genotypes.</title>
        <authorList>
            <person name="Korhonen P.K."/>
            <person name="Edoardo P."/>
            <person name="Giuseppe L.R."/>
            <person name="Gasser R.B."/>
        </authorList>
    </citation>
    <scope>NUCLEOTIDE SEQUENCE [LARGE SCALE GENOMIC DNA]</scope>
    <source>
        <strain evidence="1">ISS588</strain>
    </source>
</reference>
<dbReference type="AlphaFoldDB" id="A0A0V1G8J8"/>
<evidence type="ECO:0000313" key="2">
    <source>
        <dbReference type="Proteomes" id="UP000054805"/>
    </source>
</evidence>